<dbReference type="AlphaFoldDB" id="A0A4R7ZAP9"/>
<comment type="caution">
    <text evidence="1">The sequence shown here is derived from an EMBL/GenBank/DDBJ whole genome shotgun (WGS) entry which is preliminary data.</text>
</comment>
<dbReference type="CDD" id="cd11539">
    <property type="entry name" value="NTP-PPase_u2"/>
    <property type="match status" value="1"/>
</dbReference>
<dbReference type="SUPFAM" id="SSF101386">
    <property type="entry name" value="all-alpha NTP pyrophosphatases"/>
    <property type="match status" value="1"/>
</dbReference>
<protein>
    <recommendedName>
        <fullName evidence="3">MazG-like nucleotide pyrophosphohydrolase family protein</fullName>
    </recommendedName>
</protein>
<keyword evidence="2" id="KW-1185">Reference proteome</keyword>
<proteinExistence type="predicted"/>
<evidence type="ECO:0000313" key="1">
    <source>
        <dbReference type="EMBL" id="TDW14547.1"/>
    </source>
</evidence>
<sequence length="89" mass="10458">MNRNEILKLAIKTWGVDAQTNCAMEELAELIQAISKFKRGYDNKEDIIDEIVDVQIMIDQIKLICDIDDTMLEKRATYKLQRIKNRLEE</sequence>
<name>A0A4R7ZAP9_9FIRM</name>
<evidence type="ECO:0008006" key="3">
    <source>
        <dbReference type="Google" id="ProtNLM"/>
    </source>
</evidence>
<reference evidence="1 2" key="1">
    <citation type="submission" date="2019-03" db="EMBL/GenBank/DDBJ databases">
        <title>Genomic Encyclopedia of Type Strains, Phase IV (KMG-IV): sequencing the most valuable type-strain genomes for metagenomic binning, comparative biology and taxonomic classification.</title>
        <authorList>
            <person name="Goeker M."/>
        </authorList>
    </citation>
    <scope>NUCLEOTIDE SEQUENCE [LARGE SCALE GENOMIC DNA]</scope>
    <source>
        <strain evidence="1 2">DSM 28867</strain>
    </source>
</reference>
<accession>A0A4R7ZAP9</accession>
<dbReference type="Gene3D" id="1.10.287.1080">
    <property type="entry name" value="MazG-like"/>
    <property type="match status" value="1"/>
</dbReference>
<evidence type="ECO:0000313" key="2">
    <source>
        <dbReference type="Proteomes" id="UP000294743"/>
    </source>
</evidence>
<dbReference type="EMBL" id="SODD01000040">
    <property type="protein sequence ID" value="TDW14547.1"/>
    <property type="molecule type" value="Genomic_DNA"/>
</dbReference>
<dbReference type="Proteomes" id="UP000294743">
    <property type="component" value="Unassembled WGS sequence"/>
</dbReference>
<gene>
    <name evidence="1" type="ORF">EDD63_14016</name>
</gene>
<organism evidence="1 2">
    <name type="scientific">Breznakia blatticola</name>
    <dbReference type="NCBI Taxonomy" id="1754012"/>
    <lineage>
        <taxon>Bacteria</taxon>
        <taxon>Bacillati</taxon>
        <taxon>Bacillota</taxon>
        <taxon>Erysipelotrichia</taxon>
        <taxon>Erysipelotrichales</taxon>
        <taxon>Erysipelotrichaceae</taxon>
        <taxon>Breznakia</taxon>
    </lineage>
</organism>